<feature type="domain" description="DUF4350" evidence="2">
    <location>
        <begin position="63"/>
        <end position="232"/>
    </location>
</feature>
<dbReference type="RefSeq" id="WP_066889261.1">
    <property type="nucleotide sequence ID" value="NZ_LAXD01000001.1"/>
</dbReference>
<dbReference type="AlphaFoldDB" id="A0A132MX57"/>
<protein>
    <submittedName>
        <fullName evidence="3">Putative secreted protein</fullName>
    </submittedName>
</protein>
<proteinExistence type="predicted"/>
<dbReference type="Proteomes" id="UP000070188">
    <property type="component" value="Unassembled WGS sequence"/>
</dbReference>
<dbReference type="EMBL" id="LAXD01000001">
    <property type="protein sequence ID" value="KWX02326.1"/>
    <property type="molecule type" value="Genomic_DNA"/>
</dbReference>
<keyword evidence="1" id="KW-1133">Transmembrane helix</keyword>
<evidence type="ECO:0000313" key="3">
    <source>
        <dbReference type="EMBL" id="KWX02326.1"/>
    </source>
</evidence>
<keyword evidence="1" id="KW-0472">Membrane</keyword>
<feature type="transmembrane region" description="Helical" evidence="1">
    <location>
        <begin position="28"/>
        <end position="48"/>
    </location>
</feature>
<accession>A0A132MX57</accession>
<evidence type="ECO:0000313" key="4">
    <source>
        <dbReference type="Proteomes" id="UP000070188"/>
    </source>
</evidence>
<sequence length="427" mass="45466">MTATAQEAAPERAARSLDPTGAQIWRAIRLPLLIALVIVLVGGVLGYFGSRQRQGLLDPEAVDGGGSRALARLLKHQGVKVEVVRTADQALARAGDDTTLLVAFPDLVPQDTRARLGRDAATVVLIEPGNRALAGLAPDVSAVGQAFVEDRDPDCALPAARAAGRALMGGLLYDVSAKAEGRAELCYREKGHGSLVRLTEGDRELVVLGTPQPLVNRHLAEEGNAALALRLLGQHPRLVWYVPSVAEGGGTATSLYDLLPAGWRWAAVQLWIAVALLALWRVRRLGPVVTEPLPVVVRAAETVEGRARLYRRAHAREHAAATLRAATLSRIVPLLGLPREPAPAAVVAAVARRTGRPPHLVAALLYGAGQHGGKTETLPTELTPADWEALGVPAEGRRRARTARSLDEVLVKLADGLDNLEKEVRRS</sequence>
<gene>
    <name evidence="3" type="ORF">LI90_3369</name>
</gene>
<keyword evidence="4" id="KW-1185">Reference proteome</keyword>
<dbReference type="STRING" id="1469144.LI90_3369"/>
<dbReference type="InterPro" id="IPR025646">
    <property type="entry name" value="DUF4350"/>
</dbReference>
<reference evidence="4" key="1">
    <citation type="submission" date="2015-04" db="EMBL/GenBank/DDBJ databases">
        <title>Physiological reanalysis, assessment of diazotrophy, and genome sequences of multiple isolates of Streptomyces thermoautotrophicus.</title>
        <authorList>
            <person name="MacKellar D.C."/>
            <person name="Lieber L."/>
            <person name="Norman J."/>
            <person name="Bolger A."/>
            <person name="Tobin C."/>
            <person name="Murray J.W."/>
            <person name="Chang R."/>
            <person name="Ford T."/>
            <person name="Nguyen P.Q."/>
            <person name="Woodward J."/>
            <person name="Permingeat H."/>
            <person name="Joshi N.S."/>
            <person name="Silver P.A."/>
            <person name="Usadel B."/>
            <person name="Rutherford A.W."/>
            <person name="Friesen M."/>
            <person name="Prell J."/>
        </authorList>
    </citation>
    <scope>NUCLEOTIDE SEQUENCE [LARGE SCALE GENOMIC DNA]</scope>
    <source>
        <strain evidence="4">H1</strain>
    </source>
</reference>
<dbReference type="OrthoDB" id="5241668at2"/>
<name>A0A132MX57_9ACTN</name>
<dbReference type="Pfam" id="PF14258">
    <property type="entry name" value="DUF4350"/>
    <property type="match status" value="1"/>
</dbReference>
<dbReference type="PATRIC" id="fig|1469144.10.peg.3620"/>
<comment type="caution">
    <text evidence="3">The sequence shown here is derived from an EMBL/GenBank/DDBJ whole genome shotgun (WGS) entry which is preliminary data.</text>
</comment>
<keyword evidence="1" id="KW-0812">Transmembrane</keyword>
<evidence type="ECO:0000256" key="1">
    <source>
        <dbReference type="SAM" id="Phobius"/>
    </source>
</evidence>
<organism evidence="3 4">
    <name type="scientific">Carbonactinospora thermoautotrophica</name>
    <dbReference type="NCBI Taxonomy" id="1469144"/>
    <lineage>
        <taxon>Bacteria</taxon>
        <taxon>Bacillati</taxon>
        <taxon>Actinomycetota</taxon>
        <taxon>Actinomycetes</taxon>
        <taxon>Kitasatosporales</taxon>
        <taxon>Carbonactinosporaceae</taxon>
        <taxon>Carbonactinospora</taxon>
    </lineage>
</organism>
<evidence type="ECO:0000259" key="2">
    <source>
        <dbReference type="Pfam" id="PF14258"/>
    </source>
</evidence>